<proteinExistence type="predicted"/>
<accession>A0A9N9UFP3</accession>
<comment type="caution">
    <text evidence="2">The sequence shown here is derived from an EMBL/GenBank/DDBJ whole genome shotgun (WGS) entry which is preliminary data.</text>
</comment>
<dbReference type="AlphaFoldDB" id="A0A9N9UFP3"/>
<keyword evidence="3" id="KW-1185">Reference proteome</keyword>
<reference evidence="2" key="1">
    <citation type="submission" date="2021-10" db="EMBL/GenBank/DDBJ databases">
        <authorList>
            <person name="Piombo E."/>
        </authorList>
    </citation>
    <scope>NUCLEOTIDE SEQUENCE</scope>
</reference>
<evidence type="ECO:0000256" key="1">
    <source>
        <dbReference type="SAM" id="MobiDB-lite"/>
    </source>
</evidence>
<gene>
    <name evidence="2" type="ORF">CBYS24578_00017099</name>
</gene>
<evidence type="ECO:0000313" key="3">
    <source>
        <dbReference type="Proteomes" id="UP000754883"/>
    </source>
</evidence>
<feature type="region of interest" description="Disordered" evidence="1">
    <location>
        <begin position="111"/>
        <end position="131"/>
    </location>
</feature>
<dbReference type="OrthoDB" id="206201at2759"/>
<dbReference type="EMBL" id="CABFNO020001395">
    <property type="protein sequence ID" value="CAG9985715.1"/>
    <property type="molecule type" value="Genomic_DNA"/>
</dbReference>
<evidence type="ECO:0000313" key="2">
    <source>
        <dbReference type="EMBL" id="CAG9985715.1"/>
    </source>
</evidence>
<sequence length="201" mass="21998">MQINQAECKSLIGSPVAQDHDMHRTNVAELTTRVAPTAEITIGKICERRDNLDGMVESLAEPRKKGSVLADSKEKADKINSALINTDIDTSPDLAIPDDLAEDEDSNTIQATIHGSNDNESEAEFNDSEQRDREAFEEARIEAEAQAEEDANTANAGPGDDDILFDDEELNESARALGINNHIDIIYSRSPHRRLQGEGGQ</sequence>
<name>A0A9N9UFP3_9HYPO</name>
<organism evidence="2 3">
    <name type="scientific">Clonostachys byssicola</name>
    <dbReference type="NCBI Taxonomy" id="160290"/>
    <lineage>
        <taxon>Eukaryota</taxon>
        <taxon>Fungi</taxon>
        <taxon>Dikarya</taxon>
        <taxon>Ascomycota</taxon>
        <taxon>Pezizomycotina</taxon>
        <taxon>Sordariomycetes</taxon>
        <taxon>Hypocreomycetidae</taxon>
        <taxon>Hypocreales</taxon>
        <taxon>Bionectriaceae</taxon>
        <taxon>Clonostachys</taxon>
    </lineage>
</organism>
<feature type="region of interest" description="Disordered" evidence="1">
    <location>
        <begin position="144"/>
        <end position="165"/>
    </location>
</feature>
<protein>
    <submittedName>
        <fullName evidence="2">Uncharacterized protein</fullName>
    </submittedName>
</protein>
<dbReference type="Proteomes" id="UP000754883">
    <property type="component" value="Unassembled WGS sequence"/>
</dbReference>